<keyword evidence="5" id="KW-0732">Signal</keyword>
<dbReference type="Gene3D" id="3.60.15.10">
    <property type="entry name" value="Ribonuclease Z/Hydroxyacylglutathione hydrolase-like"/>
    <property type="match status" value="1"/>
</dbReference>
<evidence type="ECO:0000256" key="1">
    <source>
        <dbReference type="ARBA" id="ARBA00007749"/>
    </source>
</evidence>
<evidence type="ECO:0000256" key="4">
    <source>
        <dbReference type="ARBA" id="ARBA00022833"/>
    </source>
</evidence>
<dbReference type="PANTHER" id="PTHR42978">
    <property type="entry name" value="QUORUM-QUENCHING LACTONASE YTNP-RELATED-RELATED"/>
    <property type="match status" value="1"/>
</dbReference>
<keyword evidence="3 7" id="KW-0378">Hydrolase</keyword>
<dbReference type="KEGG" id="rom:EI983_13645"/>
<dbReference type="Pfam" id="PF00753">
    <property type="entry name" value="Lactamase_B"/>
    <property type="match status" value="1"/>
</dbReference>
<keyword evidence="8" id="KW-1185">Reference proteome</keyword>
<accession>A0A6I6ISS4</accession>
<dbReference type="EMBL" id="CP034348">
    <property type="protein sequence ID" value="QGX99252.1"/>
    <property type="molecule type" value="Genomic_DNA"/>
</dbReference>
<gene>
    <name evidence="7" type="ORF">EI983_13645</name>
</gene>
<evidence type="ECO:0000313" key="8">
    <source>
        <dbReference type="Proteomes" id="UP000428330"/>
    </source>
</evidence>
<dbReference type="AlphaFoldDB" id="A0A6I6ISS4"/>
<reference evidence="8" key="1">
    <citation type="submission" date="2018-12" db="EMBL/GenBank/DDBJ databases">
        <title>Complete genome sequence of Roseovarius sp. MME-070.</title>
        <authorList>
            <person name="Nam Y.-D."/>
            <person name="Kang J."/>
            <person name="Chung W.-H."/>
            <person name="Park Y.S."/>
        </authorList>
    </citation>
    <scope>NUCLEOTIDE SEQUENCE [LARGE SCALE GENOMIC DNA]</scope>
    <source>
        <strain evidence="8">MME-070</strain>
    </source>
</reference>
<dbReference type="GO" id="GO:0046872">
    <property type="term" value="F:metal ion binding"/>
    <property type="evidence" value="ECO:0007669"/>
    <property type="project" value="UniProtKB-KW"/>
</dbReference>
<dbReference type="CDD" id="cd07720">
    <property type="entry name" value="OPHC2-like_MBL-fold"/>
    <property type="match status" value="1"/>
</dbReference>
<dbReference type="SMART" id="SM00849">
    <property type="entry name" value="Lactamase_B"/>
    <property type="match status" value="1"/>
</dbReference>
<keyword evidence="2" id="KW-0479">Metal-binding</keyword>
<dbReference type="RefSeq" id="WP_157707933.1">
    <property type="nucleotide sequence ID" value="NZ_CP034348.1"/>
</dbReference>
<dbReference type="PROSITE" id="PS51318">
    <property type="entry name" value="TAT"/>
    <property type="match status" value="1"/>
</dbReference>
<dbReference type="InterPro" id="IPR036866">
    <property type="entry name" value="RibonucZ/Hydroxyglut_hydro"/>
</dbReference>
<dbReference type="Proteomes" id="UP000428330">
    <property type="component" value="Chromosome"/>
</dbReference>
<keyword evidence="4" id="KW-0862">Zinc</keyword>
<evidence type="ECO:0000256" key="5">
    <source>
        <dbReference type="SAM" id="SignalP"/>
    </source>
</evidence>
<feature type="signal peptide" evidence="5">
    <location>
        <begin position="1"/>
        <end position="27"/>
    </location>
</feature>
<dbReference type="SUPFAM" id="SSF56281">
    <property type="entry name" value="Metallo-hydrolase/oxidoreductase"/>
    <property type="match status" value="1"/>
</dbReference>
<comment type="similarity">
    <text evidence="1">Belongs to the metallo-beta-lactamase superfamily.</text>
</comment>
<name>A0A6I6ISS4_9RHOB</name>
<dbReference type="GO" id="GO:0016787">
    <property type="term" value="F:hydrolase activity"/>
    <property type="evidence" value="ECO:0007669"/>
    <property type="project" value="UniProtKB-KW"/>
</dbReference>
<evidence type="ECO:0000313" key="7">
    <source>
        <dbReference type="EMBL" id="QGX99252.1"/>
    </source>
</evidence>
<evidence type="ECO:0000259" key="6">
    <source>
        <dbReference type="SMART" id="SM00849"/>
    </source>
</evidence>
<protein>
    <submittedName>
        <fullName evidence="7">MBL fold metallo-hydrolase</fullName>
    </submittedName>
</protein>
<dbReference type="OrthoDB" id="9773738at2"/>
<dbReference type="InterPro" id="IPR006311">
    <property type="entry name" value="TAT_signal"/>
</dbReference>
<dbReference type="PANTHER" id="PTHR42978:SF6">
    <property type="entry name" value="QUORUM-QUENCHING LACTONASE YTNP-RELATED"/>
    <property type="match status" value="1"/>
</dbReference>
<feature type="domain" description="Metallo-beta-lactamase" evidence="6">
    <location>
        <begin position="92"/>
        <end position="277"/>
    </location>
</feature>
<proteinExistence type="inferred from homology"/>
<evidence type="ECO:0000256" key="3">
    <source>
        <dbReference type="ARBA" id="ARBA00022801"/>
    </source>
</evidence>
<dbReference type="InterPro" id="IPR001279">
    <property type="entry name" value="Metallo-B-lactamas"/>
</dbReference>
<sequence>MPAPFFNRRTLLASAAALPLAPLAARASAPMLGVDTPPHRRVKLGAFEVTTLLAGAAVRPEPQTIFGMNASAEDFAALSAEANIPTDQAQFFFTPTVVNTGSELVLFDTGLNAEGTGAALEAAGYSTDMIDLVVITHMHGDHIGGLMNGSAPTFGNARYATGRVEFDAWAGMENERFEANMRPVAEMTTMIEDGASAFSGHTAMAAFGHTPGHMVHLIESEGQSLLIAADFANHYVWSLERPDWEVKFDMDKAAAAATRRRLLDMMATDRLPFVGYHMPWPGIGYVERSGDSYRYAPMSYQLML</sequence>
<dbReference type="InterPro" id="IPR051013">
    <property type="entry name" value="MBL_superfamily_lactonases"/>
</dbReference>
<organism evidence="7 8">
    <name type="scientific">Roseovarius faecimaris</name>
    <dbReference type="NCBI Taxonomy" id="2494550"/>
    <lineage>
        <taxon>Bacteria</taxon>
        <taxon>Pseudomonadati</taxon>
        <taxon>Pseudomonadota</taxon>
        <taxon>Alphaproteobacteria</taxon>
        <taxon>Rhodobacterales</taxon>
        <taxon>Roseobacteraceae</taxon>
        <taxon>Roseovarius</taxon>
    </lineage>
</organism>
<evidence type="ECO:0000256" key="2">
    <source>
        <dbReference type="ARBA" id="ARBA00022723"/>
    </source>
</evidence>
<feature type="chain" id="PRO_5026032883" evidence="5">
    <location>
        <begin position="28"/>
        <end position="304"/>
    </location>
</feature>